<reference evidence="2" key="1">
    <citation type="journal article" date="2010" name="Science">
        <title>Signatures of adaptation to obligate biotrophy in the Hyaloperonospora arabidopsidis genome.</title>
        <authorList>
            <person name="Baxter L."/>
            <person name="Tripathy S."/>
            <person name="Ishaque N."/>
            <person name="Boot N."/>
            <person name="Cabral A."/>
            <person name="Kemen E."/>
            <person name="Thines M."/>
            <person name="Ah-Fong A."/>
            <person name="Anderson R."/>
            <person name="Badejoko W."/>
            <person name="Bittner-Eddy P."/>
            <person name="Boore J.L."/>
            <person name="Chibucos M.C."/>
            <person name="Coates M."/>
            <person name="Dehal P."/>
            <person name="Delehaunty K."/>
            <person name="Dong S."/>
            <person name="Downton P."/>
            <person name="Dumas B."/>
            <person name="Fabro G."/>
            <person name="Fronick C."/>
            <person name="Fuerstenberg S.I."/>
            <person name="Fulton L."/>
            <person name="Gaulin E."/>
            <person name="Govers F."/>
            <person name="Hughes L."/>
            <person name="Humphray S."/>
            <person name="Jiang R.H."/>
            <person name="Judelson H."/>
            <person name="Kamoun S."/>
            <person name="Kyung K."/>
            <person name="Meijer H."/>
            <person name="Minx P."/>
            <person name="Morris P."/>
            <person name="Nelson J."/>
            <person name="Phuntumart V."/>
            <person name="Qutob D."/>
            <person name="Rehmany A."/>
            <person name="Rougon-Cardoso A."/>
            <person name="Ryden P."/>
            <person name="Torto-Alalibo T."/>
            <person name="Studholme D."/>
            <person name="Wang Y."/>
            <person name="Win J."/>
            <person name="Wood J."/>
            <person name="Clifton S.W."/>
            <person name="Rogers J."/>
            <person name="Van den Ackerveken G."/>
            <person name="Jones J.D."/>
            <person name="McDowell J.M."/>
            <person name="Beynon J."/>
            <person name="Tyler B.M."/>
        </authorList>
    </citation>
    <scope>NUCLEOTIDE SEQUENCE [LARGE SCALE GENOMIC DNA]</scope>
    <source>
        <strain evidence="2">Emoy2</strain>
    </source>
</reference>
<dbReference type="EnsemblProtists" id="HpaT806797">
    <property type="protein sequence ID" value="HpaP806797"/>
    <property type="gene ID" value="HpaG806797"/>
</dbReference>
<sequence>MYSALLAFSGEAYIDKPFLDCTRRATTFPFRRQIFHFNIISNDHSEVQHSDLRVSLLTVKDVVVRLEGVAGIGGRPDRA</sequence>
<dbReference type="AlphaFoldDB" id="M4BK64"/>
<dbReference type="EMBL" id="JH598343">
    <property type="status" value="NOT_ANNOTATED_CDS"/>
    <property type="molecule type" value="Genomic_DNA"/>
</dbReference>
<dbReference type="Proteomes" id="UP000011713">
    <property type="component" value="Unassembled WGS sequence"/>
</dbReference>
<dbReference type="HOGENOM" id="CLU_2611161_0_0_1"/>
<dbReference type="VEuPathDB" id="FungiDB:HpaG806797"/>
<proteinExistence type="predicted"/>
<protein>
    <submittedName>
        <fullName evidence="1">Uncharacterized protein</fullName>
    </submittedName>
</protein>
<name>M4BK64_HYAAE</name>
<evidence type="ECO:0000313" key="2">
    <source>
        <dbReference type="Proteomes" id="UP000011713"/>
    </source>
</evidence>
<organism evidence="1 2">
    <name type="scientific">Hyaloperonospora arabidopsidis (strain Emoy2)</name>
    <name type="common">Downy mildew agent</name>
    <name type="synonym">Peronospora arabidopsidis</name>
    <dbReference type="NCBI Taxonomy" id="559515"/>
    <lineage>
        <taxon>Eukaryota</taxon>
        <taxon>Sar</taxon>
        <taxon>Stramenopiles</taxon>
        <taxon>Oomycota</taxon>
        <taxon>Peronosporomycetes</taxon>
        <taxon>Peronosporales</taxon>
        <taxon>Peronosporaceae</taxon>
        <taxon>Hyaloperonospora</taxon>
    </lineage>
</organism>
<keyword evidence="2" id="KW-1185">Reference proteome</keyword>
<accession>M4BK64</accession>
<reference evidence="1" key="2">
    <citation type="submission" date="2015-06" db="UniProtKB">
        <authorList>
            <consortium name="EnsemblProtists"/>
        </authorList>
    </citation>
    <scope>IDENTIFICATION</scope>
    <source>
        <strain evidence="1">Emoy2</strain>
    </source>
</reference>
<evidence type="ECO:0000313" key="1">
    <source>
        <dbReference type="EnsemblProtists" id="HpaP806797"/>
    </source>
</evidence>
<dbReference type="InParanoid" id="M4BK64"/>